<feature type="transmembrane region" description="Helical" evidence="1">
    <location>
        <begin position="122"/>
        <end position="142"/>
    </location>
</feature>
<dbReference type="EMBL" id="LDQC01000117">
    <property type="protein sequence ID" value="KTR02393.1"/>
    <property type="molecule type" value="Genomic_DNA"/>
</dbReference>
<name>A0A175RGJ0_9MICO</name>
<evidence type="ECO:0000313" key="4">
    <source>
        <dbReference type="Proteomes" id="UP000078252"/>
    </source>
</evidence>
<evidence type="ECO:0000256" key="1">
    <source>
        <dbReference type="SAM" id="Phobius"/>
    </source>
</evidence>
<dbReference type="AlphaFoldDB" id="A0A175RGJ0"/>
<keyword evidence="1" id="KW-0812">Transmembrane</keyword>
<feature type="transmembrane region" description="Helical" evidence="1">
    <location>
        <begin position="198"/>
        <end position="217"/>
    </location>
</feature>
<organism evidence="3 4">
    <name type="scientific">Curtobacterium luteum</name>
    <dbReference type="NCBI Taxonomy" id="33881"/>
    <lineage>
        <taxon>Bacteria</taxon>
        <taxon>Bacillati</taxon>
        <taxon>Actinomycetota</taxon>
        <taxon>Actinomycetes</taxon>
        <taxon>Micrococcales</taxon>
        <taxon>Microbacteriaceae</taxon>
        <taxon>Curtobacterium</taxon>
    </lineage>
</organism>
<keyword evidence="1" id="KW-1133">Transmembrane helix</keyword>
<dbReference type="STRING" id="33881.NS184_16170"/>
<keyword evidence="1" id="KW-0472">Membrane</keyword>
<dbReference type="PATRIC" id="fig|33881.3.peg.243"/>
<sequence length="430" mass="44977">MPGILPWRLRASAWLGAVGVLSVLAYGVRFAAETSVSGYWPAAVAGSAVFLIFSCGVSATAAAWEGRRARSSRALLSRSVRSDLWVVGDVLWPPFVSGCVVQAAALLVMSRDTWGAPGAPPPAVLVALVSIVLFHTILGYTLGRWLPPLAGVPAALLSSYCWLGFTWSVDYFPLRYLAGLSMSDCCTIETVLDPQAPLTAIVFSLLAAIALFFVAVAHRSSPLRTKRRGAVLGATAMVLVVASALTSASPLGATALRARSASELRCEGAAPTVCLFPEQTARGAPETIIRRVAANLGAAGVRVPRTIRAGTGASTSATLQIVVQVGMTDADLVHSVTTSFLPPEIAAYCGSPSDYDRRLNAAAVADRWLIAVGSSGIVPSDDVAPATELTDDELLHRLDQAGPAAQRDWVIETLTNLTDCDSDLADGPLP</sequence>
<accession>A0A175RGJ0</accession>
<feature type="transmembrane region" description="Helical" evidence="1">
    <location>
        <begin position="149"/>
        <end position="169"/>
    </location>
</feature>
<dbReference type="RefSeq" id="WP_058727104.1">
    <property type="nucleotide sequence ID" value="NZ_LDQC01000117.1"/>
</dbReference>
<reference evidence="3 4" key="1">
    <citation type="journal article" date="2016" name="Front. Microbiol.">
        <title>Genomic Resource of Rice Seed Associated Bacteria.</title>
        <authorList>
            <person name="Midha S."/>
            <person name="Bansal K."/>
            <person name="Sharma S."/>
            <person name="Kumar N."/>
            <person name="Patil P.P."/>
            <person name="Chaudhry V."/>
            <person name="Patil P.B."/>
        </authorList>
    </citation>
    <scope>NUCLEOTIDE SEQUENCE [LARGE SCALE GENOMIC DNA]</scope>
    <source>
        <strain evidence="3 4">NS184</strain>
    </source>
</reference>
<feature type="transmembrane region" description="Helical" evidence="1">
    <location>
        <begin position="229"/>
        <end position="248"/>
    </location>
</feature>
<dbReference type="Pfam" id="PF23866">
    <property type="entry name" value="DUF7224"/>
    <property type="match status" value="1"/>
</dbReference>
<dbReference type="Proteomes" id="UP000078252">
    <property type="component" value="Unassembled WGS sequence"/>
</dbReference>
<dbReference type="InterPro" id="IPR055648">
    <property type="entry name" value="DUF7224"/>
</dbReference>
<evidence type="ECO:0000259" key="2">
    <source>
        <dbReference type="Pfam" id="PF23866"/>
    </source>
</evidence>
<protein>
    <recommendedName>
        <fullName evidence="2">DUF7224 domain-containing protein</fullName>
    </recommendedName>
</protein>
<gene>
    <name evidence="3" type="ORF">NS184_16170</name>
</gene>
<comment type="caution">
    <text evidence="3">The sequence shown here is derived from an EMBL/GenBank/DDBJ whole genome shotgun (WGS) entry which is preliminary data.</text>
</comment>
<feature type="transmembrane region" description="Helical" evidence="1">
    <location>
        <begin position="12"/>
        <end position="32"/>
    </location>
</feature>
<evidence type="ECO:0000313" key="3">
    <source>
        <dbReference type="EMBL" id="KTR02393.1"/>
    </source>
</evidence>
<feature type="transmembrane region" description="Helical" evidence="1">
    <location>
        <begin position="38"/>
        <end position="64"/>
    </location>
</feature>
<proteinExistence type="predicted"/>
<feature type="transmembrane region" description="Helical" evidence="1">
    <location>
        <begin position="84"/>
        <end position="110"/>
    </location>
</feature>
<feature type="domain" description="DUF7224" evidence="2">
    <location>
        <begin position="273"/>
        <end position="420"/>
    </location>
</feature>